<feature type="compositionally biased region" description="Low complexity" evidence="3">
    <location>
        <begin position="182"/>
        <end position="200"/>
    </location>
</feature>
<reference evidence="4" key="1">
    <citation type="journal article" date="2021" name="Nat. Commun.">
        <title>Genetic determinants of endophytism in the Arabidopsis root mycobiome.</title>
        <authorList>
            <person name="Mesny F."/>
            <person name="Miyauchi S."/>
            <person name="Thiergart T."/>
            <person name="Pickel B."/>
            <person name="Atanasova L."/>
            <person name="Karlsson M."/>
            <person name="Huettel B."/>
            <person name="Barry K.W."/>
            <person name="Haridas S."/>
            <person name="Chen C."/>
            <person name="Bauer D."/>
            <person name="Andreopoulos W."/>
            <person name="Pangilinan J."/>
            <person name="LaButti K."/>
            <person name="Riley R."/>
            <person name="Lipzen A."/>
            <person name="Clum A."/>
            <person name="Drula E."/>
            <person name="Henrissat B."/>
            <person name="Kohler A."/>
            <person name="Grigoriev I.V."/>
            <person name="Martin F.M."/>
            <person name="Hacquard S."/>
        </authorList>
    </citation>
    <scope>NUCLEOTIDE SEQUENCE</scope>
    <source>
        <strain evidence="4">MPI-CAGE-AT-0016</strain>
    </source>
</reference>
<comment type="similarity">
    <text evidence="1">Belongs to the BLOC1S1 family.</text>
</comment>
<protein>
    <recommendedName>
        <fullName evidence="2">Biogenesis of lysosome-related organelles complex 1 subunit 1</fullName>
    </recommendedName>
</protein>
<dbReference type="Proteomes" id="UP000813385">
    <property type="component" value="Unassembled WGS sequence"/>
</dbReference>
<feature type="region of interest" description="Disordered" evidence="3">
    <location>
        <begin position="1"/>
        <end position="83"/>
    </location>
</feature>
<dbReference type="GO" id="GO:0031083">
    <property type="term" value="C:BLOC-1 complex"/>
    <property type="evidence" value="ECO:0007669"/>
    <property type="project" value="InterPro"/>
</dbReference>
<proteinExistence type="inferred from homology"/>
<dbReference type="InterPro" id="IPR009395">
    <property type="entry name" value="BLOC1S1"/>
</dbReference>
<evidence type="ECO:0000256" key="3">
    <source>
        <dbReference type="SAM" id="MobiDB-lite"/>
    </source>
</evidence>
<feature type="compositionally biased region" description="Polar residues" evidence="3">
    <location>
        <begin position="277"/>
        <end position="303"/>
    </location>
</feature>
<accession>A0A8K0TPZ6</accession>
<dbReference type="Pfam" id="PF06320">
    <property type="entry name" value="GCN5L1"/>
    <property type="match status" value="1"/>
</dbReference>
<evidence type="ECO:0000313" key="5">
    <source>
        <dbReference type="Proteomes" id="UP000813385"/>
    </source>
</evidence>
<name>A0A8K0TPZ6_9PEZI</name>
<feature type="compositionally biased region" description="Low complexity" evidence="3">
    <location>
        <begin position="61"/>
        <end position="75"/>
    </location>
</feature>
<dbReference type="OrthoDB" id="20018at2759"/>
<feature type="compositionally biased region" description="Basic and acidic residues" evidence="3">
    <location>
        <begin position="228"/>
        <end position="245"/>
    </location>
</feature>
<dbReference type="GO" id="GO:0016197">
    <property type="term" value="P:endosomal transport"/>
    <property type="evidence" value="ECO:0007669"/>
    <property type="project" value="TreeGrafter"/>
</dbReference>
<dbReference type="EMBL" id="JAGPXD010000002">
    <property type="protein sequence ID" value="KAH7367177.1"/>
    <property type="molecule type" value="Genomic_DNA"/>
</dbReference>
<comment type="caution">
    <text evidence="4">The sequence shown here is derived from an EMBL/GenBank/DDBJ whole genome shotgun (WGS) entry which is preliminary data.</text>
</comment>
<organism evidence="4 5">
    <name type="scientific">Plectosphaerella cucumerina</name>
    <dbReference type="NCBI Taxonomy" id="40658"/>
    <lineage>
        <taxon>Eukaryota</taxon>
        <taxon>Fungi</taxon>
        <taxon>Dikarya</taxon>
        <taxon>Ascomycota</taxon>
        <taxon>Pezizomycotina</taxon>
        <taxon>Sordariomycetes</taxon>
        <taxon>Hypocreomycetidae</taxon>
        <taxon>Glomerellales</taxon>
        <taxon>Plectosphaerellaceae</taxon>
        <taxon>Plectosphaerella</taxon>
    </lineage>
</organism>
<feature type="compositionally biased region" description="Low complexity" evidence="3">
    <location>
        <begin position="1"/>
        <end position="22"/>
    </location>
</feature>
<dbReference type="PANTHER" id="PTHR13073">
    <property type="entry name" value="BLOC-1 COMPLEX SUBUNIT 1"/>
    <property type="match status" value="1"/>
</dbReference>
<keyword evidence="5" id="KW-1185">Reference proteome</keyword>
<gene>
    <name evidence="4" type="ORF">B0T11DRAFT_274816</name>
</gene>
<evidence type="ECO:0000256" key="1">
    <source>
        <dbReference type="ARBA" id="ARBA00007133"/>
    </source>
</evidence>
<feature type="compositionally biased region" description="Basic and acidic residues" evidence="3">
    <location>
        <begin position="254"/>
        <end position="269"/>
    </location>
</feature>
<evidence type="ECO:0000313" key="4">
    <source>
        <dbReference type="EMBL" id="KAH7367177.1"/>
    </source>
</evidence>
<sequence>MPSAMAAEASSSSSAAPPSESSTVSPYPGSTSSPRAGPSTTTSVSSPRHQLFPPLAPPAAPSTTSTSASALHPTLPSADQQQHVAEARSAVVASISNLLDSELQSRATVLHSNAAALNKQERDVVRATDGLRRENDKLAKFSAEGARRVKELGNVQYWAEVLEREFLVLEETMRLVRRGSCASCGSGSWSGSGTASWSGSEVGDDEDDAGKGHGGAKVAKDPGGQGARLHDKNGGVDADVDVKMDEDMEQGGARLDDHDVGKGKGRDVGTDPDAMQLDSSSTSAAELDSNNARGSETSLSTTV</sequence>
<feature type="region of interest" description="Disordered" evidence="3">
    <location>
        <begin position="182"/>
        <end position="303"/>
    </location>
</feature>
<dbReference type="AlphaFoldDB" id="A0A8K0TPZ6"/>
<evidence type="ECO:0000256" key="2">
    <source>
        <dbReference type="ARBA" id="ARBA00019577"/>
    </source>
</evidence>
<dbReference type="PANTHER" id="PTHR13073:SF0">
    <property type="entry name" value="BIOGENESIS OF LYSOSOME-RELATED ORGANELLES COMPLEX 1 SUBUNIT 1"/>
    <property type="match status" value="1"/>
</dbReference>
<feature type="compositionally biased region" description="Polar residues" evidence="3">
    <location>
        <begin position="23"/>
        <end position="48"/>
    </location>
</feature>